<proteinExistence type="predicted"/>
<reference evidence="2 3" key="1">
    <citation type="submission" date="2024-01" db="EMBL/GenBank/DDBJ databases">
        <title>The diversity of rhizobia nodulating Mimosa spp. in eleven states of Brazil covering several biomes is determined by host plant, location, and edaphic factors.</title>
        <authorList>
            <person name="Rouws L."/>
            <person name="Barauna A."/>
            <person name="Beukes C."/>
            <person name="De Faria S.M."/>
            <person name="Gross E."/>
            <person name="Dos Reis Junior F.B."/>
            <person name="Simon M."/>
            <person name="Maluk M."/>
            <person name="Odee D.W."/>
            <person name="Kenicer G."/>
            <person name="Young J.P.W."/>
            <person name="Reis V.M."/>
            <person name="Zilli J."/>
            <person name="James E.K."/>
        </authorList>
    </citation>
    <scope>NUCLEOTIDE SEQUENCE [LARGE SCALE GENOMIC DNA]</scope>
    <source>
        <strain evidence="2 3">JPY77</strain>
    </source>
</reference>
<dbReference type="Gene3D" id="3.40.50.1390">
    <property type="entry name" value="Resolvase, N-terminal catalytic domain"/>
    <property type="match status" value="1"/>
</dbReference>
<dbReference type="InterPro" id="IPR006119">
    <property type="entry name" value="Resolv_N"/>
</dbReference>
<dbReference type="RefSeq" id="WP_233472199.1">
    <property type="nucleotide sequence ID" value="NZ_CAJHCS010000060.1"/>
</dbReference>
<dbReference type="Pfam" id="PF00239">
    <property type="entry name" value="Resolvase"/>
    <property type="match status" value="1"/>
</dbReference>
<accession>A0ABU9QQX0</accession>
<name>A0ABU9QQX0_9BURK</name>
<feature type="domain" description="Resolvase/invertase-type recombinase catalytic" evidence="1">
    <location>
        <begin position="9"/>
        <end position="52"/>
    </location>
</feature>
<sequence length="61" mass="6369">MIDDDLGRSASGTVAGPGFERLVALLCAGEVGTVLCLDASRLARDGRDWHHLRPVAAGHEG</sequence>
<keyword evidence="3" id="KW-1185">Reference proteome</keyword>
<dbReference type="SUPFAM" id="SSF53041">
    <property type="entry name" value="Resolvase-like"/>
    <property type="match status" value="1"/>
</dbReference>
<dbReference type="Proteomes" id="UP001494588">
    <property type="component" value="Unassembled WGS sequence"/>
</dbReference>
<protein>
    <submittedName>
        <fullName evidence="2">Recombinase family protein</fullName>
    </submittedName>
</protein>
<evidence type="ECO:0000313" key="3">
    <source>
        <dbReference type="Proteomes" id="UP001494588"/>
    </source>
</evidence>
<dbReference type="InterPro" id="IPR036162">
    <property type="entry name" value="Resolvase-like_N_sf"/>
</dbReference>
<gene>
    <name evidence="2" type="ORF">V4C55_39900</name>
</gene>
<dbReference type="EMBL" id="JAZHGC010000063">
    <property type="protein sequence ID" value="MEM5291892.1"/>
    <property type="molecule type" value="Genomic_DNA"/>
</dbReference>
<evidence type="ECO:0000259" key="1">
    <source>
        <dbReference type="Pfam" id="PF00239"/>
    </source>
</evidence>
<evidence type="ECO:0000313" key="2">
    <source>
        <dbReference type="EMBL" id="MEM5291892.1"/>
    </source>
</evidence>
<comment type="caution">
    <text evidence="2">The sequence shown here is derived from an EMBL/GenBank/DDBJ whole genome shotgun (WGS) entry which is preliminary data.</text>
</comment>
<organism evidence="2 3">
    <name type="scientific">Paraburkholderia sabiae</name>
    <dbReference type="NCBI Taxonomy" id="273251"/>
    <lineage>
        <taxon>Bacteria</taxon>
        <taxon>Pseudomonadati</taxon>
        <taxon>Pseudomonadota</taxon>
        <taxon>Betaproteobacteria</taxon>
        <taxon>Burkholderiales</taxon>
        <taxon>Burkholderiaceae</taxon>
        <taxon>Paraburkholderia</taxon>
    </lineage>
</organism>